<evidence type="ECO:0000313" key="2">
    <source>
        <dbReference type="Proteomes" id="UP001172155"/>
    </source>
</evidence>
<name>A0AA40K594_9PEZI</name>
<dbReference type="AlphaFoldDB" id="A0AA40K594"/>
<dbReference type="Proteomes" id="UP001172155">
    <property type="component" value="Unassembled WGS sequence"/>
</dbReference>
<reference evidence="1" key="1">
    <citation type="submission" date="2023-06" db="EMBL/GenBank/DDBJ databases">
        <title>Genome-scale phylogeny and comparative genomics of the fungal order Sordariales.</title>
        <authorList>
            <consortium name="Lawrence Berkeley National Laboratory"/>
            <person name="Hensen N."/>
            <person name="Bonometti L."/>
            <person name="Westerberg I."/>
            <person name="Brannstrom I.O."/>
            <person name="Guillou S."/>
            <person name="Cros-Aarteil S."/>
            <person name="Calhoun S."/>
            <person name="Haridas S."/>
            <person name="Kuo A."/>
            <person name="Mondo S."/>
            <person name="Pangilinan J."/>
            <person name="Riley R."/>
            <person name="LaButti K."/>
            <person name="Andreopoulos B."/>
            <person name="Lipzen A."/>
            <person name="Chen C."/>
            <person name="Yanf M."/>
            <person name="Daum C."/>
            <person name="Ng V."/>
            <person name="Clum A."/>
            <person name="Steindorff A."/>
            <person name="Ohm R."/>
            <person name="Martin F."/>
            <person name="Silar P."/>
            <person name="Natvig D."/>
            <person name="Lalanne C."/>
            <person name="Gautier V."/>
            <person name="Ament-velasquez S.L."/>
            <person name="Kruys A."/>
            <person name="Hutchinson M.I."/>
            <person name="Powell A.J."/>
            <person name="Barry K."/>
            <person name="Miller A.N."/>
            <person name="Grigoriev I.V."/>
            <person name="Debuchy R."/>
            <person name="Gladieux P."/>
            <person name="Thoren M.H."/>
            <person name="Johannesson H."/>
        </authorList>
    </citation>
    <scope>NUCLEOTIDE SEQUENCE</scope>
    <source>
        <strain evidence="1">SMH3187-1</strain>
    </source>
</reference>
<dbReference type="EMBL" id="JAUKUD010000004">
    <property type="protein sequence ID" value="KAK0746444.1"/>
    <property type="molecule type" value="Genomic_DNA"/>
</dbReference>
<sequence length="183" mass="20445">MWLWRSSTVSCMQLSAWKLAPTLFGLFRGWIIQGVWFVRKMAMLSWFARCDKDSWLVSWIGDATRCRRGEERNRHGEGLHCVPAQKSMSLTMVGIMITPPLLSQLWPHGEGCLDQESPVAVSEKRSIVGSNHGNTVGTAATRVCGRDAVTSISALGPPNHIGLFQRHRDLGGSWRNLKKNISD</sequence>
<proteinExistence type="predicted"/>
<accession>A0AA40K594</accession>
<protein>
    <submittedName>
        <fullName evidence="1">Uncharacterized protein</fullName>
    </submittedName>
</protein>
<evidence type="ECO:0000313" key="1">
    <source>
        <dbReference type="EMBL" id="KAK0746444.1"/>
    </source>
</evidence>
<gene>
    <name evidence="1" type="ORF">B0T18DRAFT_152282</name>
</gene>
<keyword evidence="2" id="KW-1185">Reference proteome</keyword>
<organism evidence="1 2">
    <name type="scientific">Schizothecium vesticola</name>
    <dbReference type="NCBI Taxonomy" id="314040"/>
    <lineage>
        <taxon>Eukaryota</taxon>
        <taxon>Fungi</taxon>
        <taxon>Dikarya</taxon>
        <taxon>Ascomycota</taxon>
        <taxon>Pezizomycotina</taxon>
        <taxon>Sordariomycetes</taxon>
        <taxon>Sordariomycetidae</taxon>
        <taxon>Sordariales</taxon>
        <taxon>Schizotheciaceae</taxon>
        <taxon>Schizothecium</taxon>
    </lineage>
</organism>
<comment type="caution">
    <text evidence="1">The sequence shown here is derived from an EMBL/GenBank/DDBJ whole genome shotgun (WGS) entry which is preliminary data.</text>
</comment>